<accession>A0A6J6UG20</accession>
<reference evidence="1" key="1">
    <citation type="submission" date="2020-05" db="EMBL/GenBank/DDBJ databases">
        <authorList>
            <person name="Chiriac C."/>
            <person name="Salcher M."/>
            <person name="Ghai R."/>
            <person name="Kavagutti S V."/>
        </authorList>
    </citation>
    <scope>NUCLEOTIDE SEQUENCE</scope>
</reference>
<evidence type="ECO:0000313" key="1">
    <source>
        <dbReference type="EMBL" id="CAB4758821.1"/>
    </source>
</evidence>
<dbReference type="PROSITE" id="PS51318">
    <property type="entry name" value="TAT"/>
    <property type="match status" value="1"/>
</dbReference>
<gene>
    <name evidence="1" type="ORF">UFOPK2766_02091</name>
</gene>
<dbReference type="EMBL" id="CAEZYU010000134">
    <property type="protein sequence ID" value="CAB4758821.1"/>
    <property type="molecule type" value="Genomic_DNA"/>
</dbReference>
<proteinExistence type="predicted"/>
<name>A0A6J6UG20_9ZZZZ</name>
<dbReference type="PROSITE" id="PS51257">
    <property type="entry name" value="PROKAR_LIPOPROTEIN"/>
    <property type="match status" value="1"/>
</dbReference>
<dbReference type="InterPro" id="IPR006311">
    <property type="entry name" value="TAT_signal"/>
</dbReference>
<sequence length="300" mass="31357">MATSRRQFITGTAGIGLGAVAVAAVAACTQEDTAAPAPSTSTSAPATTKPPKLITAAETQAEFEGYLQQKGLTEAPTQPLVSGIEFNGGLRYDDDPSTLTNANYMKQVAARAEDVEKKDNPGTLPVFTIMGVSTTTPEQAVAATDLVMTYLTGTVGLDPDRLRVTTTDHSSQFFPQLDRYGISSSQITLRPWEQAVKDGSGSGFFAPAGHPGSPAVPSFSIEYMLSSGARLELAEIPYGDGTVPTAGGIGVERVSMARNDLVTTWADSLPAFKTAVEDSVAATGAARPAGYYTILEQKQP</sequence>
<dbReference type="AlphaFoldDB" id="A0A6J6UG20"/>
<protein>
    <submittedName>
        <fullName evidence="1">Unannotated protein</fullName>
    </submittedName>
</protein>
<organism evidence="1">
    <name type="scientific">freshwater metagenome</name>
    <dbReference type="NCBI Taxonomy" id="449393"/>
    <lineage>
        <taxon>unclassified sequences</taxon>
        <taxon>metagenomes</taxon>
        <taxon>ecological metagenomes</taxon>
    </lineage>
</organism>